<protein>
    <submittedName>
        <fullName evidence="5">TonB-dependent receptor</fullName>
    </submittedName>
</protein>
<dbReference type="Gene3D" id="2.170.130.10">
    <property type="entry name" value="TonB-dependent receptor, plug domain"/>
    <property type="match status" value="1"/>
</dbReference>
<dbReference type="Gene3D" id="2.40.170.20">
    <property type="entry name" value="TonB-dependent receptor, beta-barrel domain"/>
    <property type="match status" value="1"/>
</dbReference>
<evidence type="ECO:0000256" key="1">
    <source>
        <dbReference type="ARBA" id="ARBA00004442"/>
    </source>
</evidence>
<sequence length="777" mass="86660">MKHNTHKLILGLVIVLFGSVQAQTIRGTVVQERTQLPITNAEVLLANGSEQRVWSDSTGHFTLSLAAPGRYRLLVRADGYHLQLVDNVLVTTAKETIADVSLTESTQLLDEVNVRASKAATASGIDYVSVSGQTFDLEQTTRFAGSRNDPSRMAMNFAGVVGNNDTRNDIVVRGNAPNGLLWRIEGIDVPNPNHFGAMGATGGPVPILNSQTLKTSSFLTGAFPAAYGNALSGVFDLQLRNGNERKREHTFQVGFTGFEAGSEGPLSKKNKSSYLIHYRYSVLGLLGKVGLHFGTGTATPNYQDLTVKLNFPTTKGNTFSLFGVGGKNSTVFDNTASAYSDAGTYNDYRTAMGVVGATYTAQFMTRTTLRLTTAFTGTQVGNRYDTLGRDGTLQANYRDQSQYTKATAHAQLTHRYSAESSLLAGVIASTYWFSFHDSTQVPAGMRALRSADASTQTYQGYLQWQYRPTNRLTLNMGLHTTHLSLNRQTVVEPRLGLQYQLWRGTTLSAGVGNYSRWQDWMLYFNQQHADNQLDRLPNQSLGFSKSRQAVLGLTQQIGTDWRLKAETYYQYLYNIPVDQTPSYYSALNEGATFFTTSRTGLINAGTGRNYGAELTIEKLFSRQYYLLSTLSVFNSEYRTLLDQWHPTAFANQYVWNALGGYEWTVGSRNALAIDVKNTMAGGRRYTPIDLVRSRQENATVTDGQRPFANQLPAYWRTDIKLSYRRNRPKATFEWSIDIQNAFNHTNAYQMLYSNRLNALAYTLQMGRYFLVNHRINF</sequence>
<dbReference type="SUPFAM" id="SSF56935">
    <property type="entry name" value="Porins"/>
    <property type="match status" value="1"/>
</dbReference>
<dbReference type="Pfam" id="PF00593">
    <property type="entry name" value="TonB_dep_Rec_b-barrel"/>
    <property type="match status" value="1"/>
</dbReference>
<evidence type="ECO:0000313" key="5">
    <source>
        <dbReference type="EMBL" id="NEU69766.1"/>
    </source>
</evidence>
<dbReference type="EMBL" id="JAAGNZ010000002">
    <property type="protein sequence ID" value="NEU69766.1"/>
    <property type="molecule type" value="Genomic_DNA"/>
</dbReference>
<evidence type="ECO:0000256" key="3">
    <source>
        <dbReference type="ARBA" id="ARBA00023237"/>
    </source>
</evidence>
<dbReference type="Proteomes" id="UP000477386">
    <property type="component" value="Unassembled WGS sequence"/>
</dbReference>
<dbReference type="InterPro" id="IPR000531">
    <property type="entry name" value="Beta-barrel_TonB"/>
</dbReference>
<feature type="domain" description="TonB-dependent receptor-like beta-barrel" evidence="4">
    <location>
        <begin position="300"/>
        <end position="740"/>
    </location>
</feature>
<dbReference type="InterPro" id="IPR008969">
    <property type="entry name" value="CarboxyPept-like_regulatory"/>
</dbReference>
<organism evidence="5 6">
    <name type="scientific">Spirosoma agri</name>
    <dbReference type="NCBI Taxonomy" id="1987381"/>
    <lineage>
        <taxon>Bacteria</taxon>
        <taxon>Pseudomonadati</taxon>
        <taxon>Bacteroidota</taxon>
        <taxon>Cytophagia</taxon>
        <taxon>Cytophagales</taxon>
        <taxon>Cytophagaceae</taxon>
        <taxon>Spirosoma</taxon>
    </lineage>
</organism>
<reference evidence="5 6" key="1">
    <citation type="submission" date="2020-02" db="EMBL/GenBank/DDBJ databases">
        <title>Draft genome sequence of two Spirosoma agri KCTC 52727 and Spirosoma terrae KCTC 52035.</title>
        <authorList>
            <person name="Rojas J."/>
            <person name="Ambika Manirajan B."/>
            <person name="Ratering S."/>
            <person name="Suarez C."/>
            <person name="Schnell S."/>
        </authorList>
    </citation>
    <scope>NUCLEOTIDE SEQUENCE [LARGE SCALE GENOMIC DNA]</scope>
    <source>
        <strain evidence="5 6">KCTC 52727</strain>
    </source>
</reference>
<dbReference type="AlphaFoldDB" id="A0A6M0IN63"/>
<gene>
    <name evidence="5" type="ORF">GK091_22995</name>
</gene>
<name>A0A6M0IN63_9BACT</name>
<keyword evidence="6" id="KW-1185">Reference proteome</keyword>
<accession>A0A6M0IN63</accession>
<dbReference type="RefSeq" id="WP_164042420.1">
    <property type="nucleotide sequence ID" value="NZ_JAAGNZ010000002.1"/>
</dbReference>
<evidence type="ECO:0000256" key="2">
    <source>
        <dbReference type="ARBA" id="ARBA00023136"/>
    </source>
</evidence>
<keyword evidence="3" id="KW-0998">Cell outer membrane</keyword>
<proteinExistence type="predicted"/>
<keyword evidence="2" id="KW-0472">Membrane</keyword>
<dbReference type="GO" id="GO:0009279">
    <property type="term" value="C:cell outer membrane"/>
    <property type="evidence" value="ECO:0007669"/>
    <property type="project" value="UniProtKB-SubCell"/>
</dbReference>
<dbReference type="InterPro" id="IPR037066">
    <property type="entry name" value="Plug_dom_sf"/>
</dbReference>
<keyword evidence="5" id="KW-0675">Receptor</keyword>
<evidence type="ECO:0000313" key="6">
    <source>
        <dbReference type="Proteomes" id="UP000477386"/>
    </source>
</evidence>
<evidence type="ECO:0000259" key="4">
    <source>
        <dbReference type="Pfam" id="PF00593"/>
    </source>
</evidence>
<comment type="caution">
    <text evidence="5">The sequence shown here is derived from an EMBL/GenBank/DDBJ whole genome shotgun (WGS) entry which is preliminary data.</text>
</comment>
<dbReference type="Pfam" id="PF13620">
    <property type="entry name" value="CarboxypepD_reg"/>
    <property type="match status" value="1"/>
</dbReference>
<dbReference type="InterPro" id="IPR036942">
    <property type="entry name" value="Beta-barrel_TonB_sf"/>
</dbReference>
<dbReference type="Gene3D" id="2.60.40.1120">
    <property type="entry name" value="Carboxypeptidase-like, regulatory domain"/>
    <property type="match status" value="1"/>
</dbReference>
<comment type="subcellular location">
    <subcellularLocation>
        <location evidence="1">Cell outer membrane</location>
    </subcellularLocation>
</comment>
<dbReference type="SUPFAM" id="SSF49464">
    <property type="entry name" value="Carboxypeptidase regulatory domain-like"/>
    <property type="match status" value="1"/>
</dbReference>